<dbReference type="SUPFAM" id="SSF57850">
    <property type="entry name" value="RING/U-box"/>
    <property type="match status" value="1"/>
</dbReference>
<evidence type="ECO:0000256" key="3">
    <source>
        <dbReference type="ARBA" id="ARBA00022833"/>
    </source>
</evidence>
<feature type="region of interest" description="Disordered" evidence="5">
    <location>
        <begin position="346"/>
        <end position="370"/>
    </location>
</feature>
<feature type="domain" description="RING-type" evidence="6">
    <location>
        <begin position="12"/>
        <end position="48"/>
    </location>
</feature>
<evidence type="ECO:0000256" key="4">
    <source>
        <dbReference type="PROSITE-ProRule" id="PRU00175"/>
    </source>
</evidence>
<dbReference type="InterPro" id="IPR035927">
    <property type="entry name" value="DUSP-like_sf"/>
</dbReference>
<proteinExistence type="predicted"/>
<keyword evidence="1" id="KW-0479">Metal-binding</keyword>
<keyword evidence="3" id="KW-0862">Zinc</keyword>
<dbReference type="AlphaFoldDB" id="A4VCY6"/>
<dbReference type="InterPro" id="IPR001841">
    <property type="entry name" value="Znf_RING"/>
</dbReference>
<dbReference type="HOGENOM" id="CLU_654685_0_0_1"/>
<dbReference type="Gene3D" id="3.30.2230.10">
    <property type="entry name" value="DUSP-like"/>
    <property type="match status" value="1"/>
</dbReference>
<feature type="region of interest" description="Disordered" evidence="5">
    <location>
        <begin position="890"/>
        <end position="909"/>
    </location>
</feature>
<dbReference type="GeneID" id="7828372"/>
<evidence type="ECO:0000259" key="6">
    <source>
        <dbReference type="PROSITE" id="PS50089"/>
    </source>
</evidence>
<accession>A4VCY6</accession>
<dbReference type="PROSITE" id="PS50089">
    <property type="entry name" value="ZF_RING_2"/>
    <property type="match status" value="1"/>
</dbReference>
<dbReference type="GO" id="GO:0008270">
    <property type="term" value="F:zinc ion binding"/>
    <property type="evidence" value="ECO:0007669"/>
    <property type="project" value="UniProtKB-KW"/>
</dbReference>
<feature type="compositionally biased region" description="Polar residues" evidence="5">
    <location>
        <begin position="890"/>
        <end position="899"/>
    </location>
</feature>
<dbReference type="PROSITE" id="PS00518">
    <property type="entry name" value="ZF_RING_1"/>
    <property type="match status" value="1"/>
</dbReference>
<dbReference type="RefSeq" id="XP_001470644.2">
    <property type="nucleotide sequence ID" value="XM_001470594.2"/>
</dbReference>
<dbReference type="GO" id="GO:0004843">
    <property type="term" value="F:cysteine-type deubiquitinase activity"/>
    <property type="evidence" value="ECO:0007669"/>
    <property type="project" value="InterPro"/>
</dbReference>
<keyword evidence="9" id="KW-1185">Reference proteome</keyword>
<evidence type="ECO:0000256" key="5">
    <source>
        <dbReference type="SAM" id="MobiDB-lite"/>
    </source>
</evidence>
<gene>
    <name evidence="8" type="ORF">TTHERM_00459288</name>
</gene>
<dbReference type="Pfam" id="PF06337">
    <property type="entry name" value="DUSP"/>
    <property type="match status" value="1"/>
</dbReference>
<dbReference type="InterPro" id="IPR006615">
    <property type="entry name" value="Pept_C19_DUSP"/>
</dbReference>
<dbReference type="Proteomes" id="UP000009168">
    <property type="component" value="Unassembled WGS sequence"/>
</dbReference>
<evidence type="ECO:0000259" key="7">
    <source>
        <dbReference type="PROSITE" id="PS51283"/>
    </source>
</evidence>
<name>A4VCY6_TETTS</name>
<organism evidence="8 9">
    <name type="scientific">Tetrahymena thermophila (strain SB210)</name>
    <dbReference type="NCBI Taxonomy" id="312017"/>
    <lineage>
        <taxon>Eukaryota</taxon>
        <taxon>Sar</taxon>
        <taxon>Alveolata</taxon>
        <taxon>Ciliophora</taxon>
        <taxon>Intramacronucleata</taxon>
        <taxon>Oligohymenophorea</taxon>
        <taxon>Hymenostomatida</taxon>
        <taxon>Tetrahymenina</taxon>
        <taxon>Tetrahymenidae</taxon>
        <taxon>Tetrahymena</taxon>
    </lineage>
</organism>
<dbReference type="STRING" id="312017.A4VCY6"/>
<dbReference type="OrthoDB" id="9049620at2759"/>
<dbReference type="InterPro" id="IPR013083">
    <property type="entry name" value="Znf_RING/FYVE/PHD"/>
</dbReference>
<dbReference type="InterPro" id="IPR017907">
    <property type="entry name" value="Znf_RING_CS"/>
</dbReference>
<evidence type="ECO:0000256" key="2">
    <source>
        <dbReference type="ARBA" id="ARBA00022771"/>
    </source>
</evidence>
<sequence length="994" mass="116025">MQDKRISLVHICTLCNLAINTPCRTQKCDHVFCCDCIQTWIKDNNCCPYRCSAVRQEDFFYISKKELAFTKAPFKCPRYSLGCKKILSHNDLNFHLTNECEFRGNQCDLLQVSKDQQLFNQQNMLRNKSMTSNCFLQLSPLSNMTKKITSKQQSNNLMPSQYDLIKSYSGQDNNSTQNNISNNLTKQNTHEENDVSLGSLNGIQNIPDESETTTEFFPYAVGAPIEQIQMMEISKTIVFLNEQFRKFIQHFIFSLKSKSNQTSPFENLIEKSDLYFSQLEDKIEKIKNKYFCNDQSQKEQQDIQSKNINLQSKKDHASENDNNNCNSIPNKFEVLDQKTVQSKLNLGPALNVKQSPNSQNQKKENLKRTSNSLLNEQVIGNLYNKTKLNQEQGDSQNNKIAKKVNISLVSDQENNFCMMNINNEKRNQAFCKQNSERTSIIQNAAKLNNLTFNQENQNILNQNSGKIIQNNGLLQKKNSSYSDLKKVQKITFQKSSICSNLNTAASQQKKWRKSSSKENIRLNTQEQQSENYLQNVQFIDINKGVKTQQTSRNSINLLQLPLQFYNDQNGQYDQQTKINIVSTQSIQEQFTSRFEQKHGISAQSGEDCKNLDIDEFSSQKIQTKNFSINRNQLDAKEIENFSSENYNQCLNYKIIRENETFQEFQNKETQMQHKQQTQLSSSFAEDIEENANDVTQIDMQNTNTTIHFLKACKSTLNNSIDLKQSYQTQFTPKQEKQIIEQLELDYLNSNKNIRENDIRYIINAKWWRNWTQYVSYFEKEENIEISNHNNVLGKRFSVNIERPGYINNKVLTKNSYFLDKNSQINTNLLQLNDNLLEHHDYVVLSKPVFMQLKKWYNVDVIIPRFLKFDSIERVFFVDLYPEKNNLVKNCSSRSNSNNQKKTRNRSEQQIQNNQLYHSRNNTLSNVDDLNEQKQQIRGHFSKDELESFQSNNVRYASLGSLKWKEIAQNNQIDSETNYQSELINQQNNKQCSIF</sequence>
<feature type="domain" description="DUSP" evidence="7">
    <location>
        <begin position="730"/>
        <end position="867"/>
    </location>
</feature>
<dbReference type="Gene3D" id="3.30.40.10">
    <property type="entry name" value="Zinc/RING finger domain, C3HC4 (zinc finger)"/>
    <property type="match status" value="1"/>
</dbReference>
<protein>
    <submittedName>
        <fullName evidence="8">DUSP domain protein</fullName>
    </submittedName>
</protein>
<evidence type="ECO:0000313" key="8">
    <source>
        <dbReference type="EMBL" id="EDK31398.2"/>
    </source>
</evidence>
<dbReference type="SUPFAM" id="SSF143791">
    <property type="entry name" value="DUSP-like"/>
    <property type="match status" value="1"/>
</dbReference>
<evidence type="ECO:0000313" key="9">
    <source>
        <dbReference type="Proteomes" id="UP000009168"/>
    </source>
</evidence>
<dbReference type="KEGG" id="tet:TTHERM_00459288"/>
<evidence type="ECO:0000256" key="1">
    <source>
        <dbReference type="ARBA" id="ARBA00022723"/>
    </source>
</evidence>
<reference evidence="9" key="1">
    <citation type="journal article" date="2006" name="PLoS Biol.">
        <title>Macronuclear genome sequence of the ciliate Tetrahymena thermophila, a model eukaryote.</title>
        <authorList>
            <person name="Eisen J.A."/>
            <person name="Coyne R.S."/>
            <person name="Wu M."/>
            <person name="Wu D."/>
            <person name="Thiagarajan M."/>
            <person name="Wortman J.R."/>
            <person name="Badger J.H."/>
            <person name="Ren Q."/>
            <person name="Amedeo P."/>
            <person name="Jones K.M."/>
            <person name="Tallon L.J."/>
            <person name="Delcher A.L."/>
            <person name="Salzberg S.L."/>
            <person name="Silva J.C."/>
            <person name="Haas B.J."/>
            <person name="Majoros W.H."/>
            <person name="Farzad M."/>
            <person name="Carlton J.M."/>
            <person name="Smith R.K. Jr."/>
            <person name="Garg J."/>
            <person name="Pearlman R.E."/>
            <person name="Karrer K.M."/>
            <person name="Sun L."/>
            <person name="Manning G."/>
            <person name="Elde N.C."/>
            <person name="Turkewitz A.P."/>
            <person name="Asai D.J."/>
            <person name="Wilkes D.E."/>
            <person name="Wang Y."/>
            <person name="Cai H."/>
            <person name="Collins K."/>
            <person name="Stewart B.A."/>
            <person name="Lee S.R."/>
            <person name="Wilamowska K."/>
            <person name="Weinberg Z."/>
            <person name="Ruzzo W.L."/>
            <person name="Wloga D."/>
            <person name="Gaertig J."/>
            <person name="Frankel J."/>
            <person name="Tsao C.-C."/>
            <person name="Gorovsky M.A."/>
            <person name="Keeling P.J."/>
            <person name="Waller R.F."/>
            <person name="Patron N.J."/>
            <person name="Cherry J.M."/>
            <person name="Stover N.A."/>
            <person name="Krieger C.J."/>
            <person name="del Toro C."/>
            <person name="Ryder H.F."/>
            <person name="Williamson S.C."/>
            <person name="Barbeau R.A."/>
            <person name="Hamilton E.P."/>
            <person name="Orias E."/>
        </authorList>
    </citation>
    <scope>NUCLEOTIDE SEQUENCE [LARGE SCALE GENOMIC DNA]</scope>
    <source>
        <strain evidence="9">SB210</strain>
    </source>
</reference>
<keyword evidence="2 4" id="KW-0863">Zinc-finger</keyword>
<dbReference type="EMBL" id="GG662464">
    <property type="protein sequence ID" value="EDK31398.2"/>
    <property type="molecule type" value="Genomic_DNA"/>
</dbReference>
<dbReference type="PROSITE" id="PS51283">
    <property type="entry name" value="DUSP"/>
    <property type="match status" value="1"/>
</dbReference>
<dbReference type="InParanoid" id="A4VCY6"/>